<accession>A0A1H7LZL7</accession>
<proteinExistence type="predicted"/>
<protein>
    <recommendedName>
        <fullName evidence="3">DUF4250 domain-containing protein</fullName>
    </recommendedName>
</protein>
<keyword evidence="2" id="KW-1185">Reference proteome</keyword>
<gene>
    <name evidence="1" type="ORF">SAMN02910377_02502</name>
</gene>
<dbReference type="eggNOG" id="ENOG50339TV">
    <property type="taxonomic scope" value="Bacteria"/>
</dbReference>
<sequence length="58" mass="6746">MNFPKDPVMLLSVVNTALRDYYSSFDALVEDNEIDGDEIIAKLAMIDYHYDAEKNKFR</sequence>
<dbReference type="InterPro" id="IPR025346">
    <property type="entry name" value="DUF4250"/>
</dbReference>
<dbReference type="Proteomes" id="UP000182321">
    <property type="component" value="Unassembled WGS sequence"/>
</dbReference>
<dbReference type="AlphaFoldDB" id="A0A1H7LZL7"/>
<evidence type="ECO:0008006" key="3">
    <source>
        <dbReference type="Google" id="ProtNLM"/>
    </source>
</evidence>
<dbReference type="Pfam" id="PF14056">
    <property type="entry name" value="DUF4250"/>
    <property type="match status" value="1"/>
</dbReference>
<name>A0A1H7LZL7_9FIRM</name>
<evidence type="ECO:0000313" key="2">
    <source>
        <dbReference type="Proteomes" id="UP000182321"/>
    </source>
</evidence>
<organism evidence="1 2">
    <name type="scientific">Pseudobutyrivibrio ruminis</name>
    <dbReference type="NCBI Taxonomy" id="46206"/>
    <lineage>
        <taxon>Bacteria</taxon>
        <taxon>Bacillati</taxon>
        <taxon>Bacillota</taxon>
        <taxon>Clostridia</taxon>
        <taxon>Lachnospirales</taxon>
        <taxon>Lachnospiraceae</taxon>
        <taxon>Pseudobutyrivibrio</taxon>
    </lineage>
</organism>
<dbReference type="RefSeq" id="WP_033151501.1">
    <property type="nucleotide sequence ID" value="NZ_FNZX01000019.1"/>
</dbReference>
<reference evidence="2" key="1">
    <citation type="submission" date="2016-10" db="EMBL/GenBank/DDBJ databases">
        <authorList>
            <person name="Varghese N."/>
        </authorList>
    </citation>
    <scope>NUCLEOTIDE SEQUENCE [LARGE SCALE GENOMIC DNA]</scope>
    <source>
        <strain evidence="2">ACV-9</strain>
    </source>
</reference>
<dbReference type="EMBL" id="FNZX01000019">
    <property type="protein sequence ID" value="SEL04413.1"/>
    <property type="molecule type" value="Genomic_DNA"/>
</dbReference>
<evidence type="ECO:0000313" key="1">
    <source>
        <dbReference type="EMBL" id="SEL04413.1"/>
    </source>
</evidence>